<dbReference type="SUPFAM" id="SSF160909">
    <property type="entry name" value="ATP12-like"/>
    <property type="match status" value="1"/>
</dbReference>
<keyword evidence="3" id="KW-0143">Chaperone</keyword>
<evidence type="ECO:0000256" key="2">
    <source>
        <dbReference type="ARBA" id="ARBA00022946"/>
    </source>
</evidence>
<protein>
    <submittedName>
        <fullName evidence="4">ATPase</fullName>
    </submittedName>
</protein>
<evidence type="ECO:0000256" key="3">
    <source>
        <dbReference type="ARBA" id="ARBA00023186"/>
    </source>
</evidence>
<dbReference type="Proteomes" id="UP000468901">
    <property type="component" value="Unassembled WGS sequence"/>
</dbReference>
<dbReference type="InterPro" id="IPR011419">
    <property type="entry name" value="ATP12_ATP_synth-F1-assembly"/>
</dbReference>
<evidence type="ECO:0000313" key="4">
    <source>
        <dbReference type="EMBL" id="KAB7740242.1"/>
    </source>
</evidence>
<keyword evidence="5" id="KW-1185">Reference proteome</keyword>
<dbReference type="GO" id="GO:0043461">
    <property type="term" value="P:proton-transporting ATP synthase complex assembly"/>
    <property type="evidence" value="ECO:0007669"/>
    <property type="project" value="InterPro"/>
</dbReference>
<dbReference type="Gene3D" id="1.10.3580.10">
    <property type="entry name" value="ATP12 ATPase"/>
    <property type="match status" value="1"/>
</dbReference>
<dbReference type="Gene3D" id="3.30.2180.10">
    <property type="entry name" value="ATP12-like"/>
    <property type="match status" value="1"/>
</dbReference>
<dbReference type="InterPro" id="IPR042272">
    <property type="entry name" value="ATP12_ATP_synth-F1-assembly_N"/>
</dbReference>
<gene>
    <name evidence="4" type="ORF">F2P47_09570</name>
</gene>
<dbReference type="Pfam" id="PF07542">
    <property type="entry name" value="ATP12"/>
    <property type="match status" value="1"/>
</dbReference>
<dbReference type="PANTHER" id="PTHR21013">
    <property type="entry name" value="ATP SYNTHASE MITOCHONDRIAL F1 COMPLEX ASSEMBLY FACTOR 2/ATP12 PROTEIN, MITOCHONDRIAL PRECURSOR"/>
    <property type="match status" value="1"/>
</dbReference>
<comment type="caution">
    <text evidence="4">The sequence shown here is derived from an EMBL/GenBank/DDBJ whole genome shotgun (WGS) entry which is preliminary data.</text>
</comment>
<dbReference type="InterPro" id="IPR023335">
    <property type="entry name" value="ATP12_ortho_dom_sf"/>
</dbReference>
<dbReference type="PANTHER" id="PTHR21013:SF10">
    <property type="entry name" value="ATP SYNTHASE MITOCHONDRIAL F1 COMPLEX ASSEMBLY FACTOR 2"/>
    <property type="match status" value="1"/>
</dbReference>
<reference evidence="4 5" key="1">
    <citation type="submission" date="2019-09" db="EMBL/GenBank/DDBJ databases">
        <title>Parvibaculum sedimenti sp. nov., isolated from sediment.</title>
        <authorList>
            <person name="Wang Y."/>
        </authorList>
    </citation>
    <scope>NUCLEOTIDE SEQUENCE [LARGE SCALE GENOMIC DNA]</scope>
    <source>
        <strain evidence="4 5">HXT-9</strain>
    </source>
</reference>
<sequence>MSDDDSIFGPLFSELGRNRALGEQVEHPGRNTFRPLPKRFYKEAKAAPLDDGFTVLLDGRGVKTPARRPLKVPTPALAEAMAEEWGRQGEKIDPRTMWLTKLANTAIDRVEPRRGEVIADIMAFAGTDLICYRTDNPAELARRHAAYWQPLVDWAAEAFGARLRVTEAITHIPQDEEALAALRSALTEIGSFSLAALHNAVTLTGSAIIGLALLKGRLDVGQAFDASHVDEAWQAELCGEDEDEAVRLAMRREELADTARFLDLLGGIAV</sequence>
<dbReference type="RefSeq" id="WP_152216127.1">
    <property type="nucleotide sequence ID" value="NZ_JBAQYD010000127.1"/>
</dbReference>
<proteinExistence type="inferred from homology"/>
<dbReference type="AlphaFoldDB" id="A0A6N6VMJ7"/>
<comment type="similarity">
    <text evidence="1">Belongs to the ATP12 family.</text>
</comment>
<evidence type="ECO:0000313" key="5">
    <source>
        <dbReference type="Proteomes" id="UP000468901"/>
    </source>
</evidence>
<name>A0A6N6VMJ7_9HYPH</name>
<keyword evidence="2" id="KW-0809">Transit peptide</keyword>
<evidence type="ECO:0000256" key="1">
    <source>
        <dbReference type="ARBA" id="ARBA00008231"/>
    </source>
</evidence>
<organism evidence="4 5">
    <name type="scientific">Parvibaculum sedimenti</name>
    <dbReference type="NCBI Taxonomy" id="2608632"/>
    <lineage>
        <taxon>Bacteria</taxon>
        <taxon>Pseudomonadati</taxon>
        <taxon>Pseudomonadota</taxon>
        <taxon>Alphaproteobacteria</taxon>
        <taxon>Hyphomicrobiales</taxon>
        <taxon>Parvibaculaceae</taxon>
        <taxon>Parvibaculum</taxon>
    </lineage>
</organism>
<dbReference type="EMBL" id="WESC01000007">
    <property type="protein sequence ID" value="KAB7740242.1"/>
    <property type="molecule type" value="Genomic_DNA"/>
</dbReference>
<accession>A0A6N6VMJ7</accession>